<sequence length="667" mass="73411">MTTSDPIVSGHKPEILAPAGDTASALAAFAAGADAVYLGLKHFSARMTADNFATLELSRLVDLAHAEDRKVYVALNTLLKPGDLSSAGRLIKRVCLGAAPDGLIVQDLGALDLARQTGFTGGVFLSTLANVTHPLAFKAAKEAGASRVILPRELSIDEIRTVDATCPEGLRFETFIHGALCWCVSGRCWWSSYMGGKSGLRGRCVQPCRRVYTQKGKSGRFFSCLDLSLDVLVKTLLELPNIVSWKIEGRKKGPHYVYYAVTAYRMLRDEGQDPKARKEALAILDMALGRPFTRARFLPQKDTSPTATDGQTSSGLLAGKITRDEAGAFVLKPRFDLLPQDNLRIGVEDEAWHHTLPVTRRVPKGGTYTLKMPRHKSPKTGTPVFLIDRREPELMDILAQWEKRLAKAKARPDTDVDFSYKAPASAKPEKNLDIILRGNLPKGRDGKSGVKPGSVQGLWLSPKALESVSRTLFSRISWWLPPVIWPDEEEGWLKMIRIALRNGARHFVCNEPWQSAFFPDDKAALVAGPFCNITNPAAVAVLKDLGFSGAFVGPELGDKDMLSLPRASCLPMGVVLSGYWPMGIARHGIAPLKPEEPFVSPKGEGFWARRYGQNTWIYPTWPLDITARRQALEKAGYSMFAVFAEWPPQSVGEAKRTSEFNWDIGML</sequence>
<proteinExistence type="predicted"/>
<dbReference type="InterPro" id="IPR051454">
    <property type="entry name" value="RNA/ubiquinone_mod_enzymes"/>
</dbReference>
<feature type="region of interest" description="Disordered" evidence="1">
    <location>
        <begin position="364"/>
        <end position="383"/>
    </location>
</feature>
<evidence type="ECO:0000313" key="2">
    <source>
        <dbReference type="EMBL" id="SBV97644.1"/>
    </source>
</evidence>
<accession>A0A212JDX2</accession>
<organism evidence="2">
    <name type="scientific">uncultured delta proteobacterium</name>
    <dbReference type="NCBI Taxonomy" id="34034"/>
    <lineage>
        <taxon>Bacteria</taxon>
        <taxon>Deltaproteobacteria</taxon>
        <taxon>environmental samples</taxon>
    </lineage>
</organism>
<name>A0A212JDX2_9DELT</name>
<reference evidence="2" key="1">
    <citation type="submission" date="2016-04" db="EMBL/GenBank/DDBJ databases">
        <authorList>
            <person name="Evans L.H."/>
            <person name="Alamgir A."/>
            <person name="Owens N."/>
            <person name="Weber N.D."/>
            <person name="Virtaneva K."/>
            <person name="Barbian K."/>
            <person name="Babar A."/>
            <person name="Rosenke K."/>
        </authorList>
    </citation>
    <scope>NUCLEOTIDE SEQUENCE</scope>
    <source>
        <strain evidence="2">86</strain>
    </source>
</reference>
<evidence type="ECO:0000256" key="1">
    <source>
        <dbReference type="SAM" id="MobiDB-lite"/>
    </source>
</evidence>
<dbReference type="PANTHER" id="PTHR30217:SF10">
    <property type="entry name" value="23S RRNA 5-HYDROXYCYTIDINE C2501 SYNTHASE"/>
    <property type="match status" value="1"/>
</dbReference>
<dbReference type="Pfam" id="PF01136">
    <property type="entry name" value="Peptidase_U32"/>
    <property type="match status" value="1"/>
</dbReference>
<gene>
    <name evidence="2" type="ORF">KL86DPRO_11252</name>
</gene>
<dbReference type="InterPro" id="IPR001539">
    <property type="entry name" value="Peptidase_U32"/>
</dbReference>
<dbReference type="AlphaFoldDB" id="A0A212JDX2"/>
<dbReference type="EMBL" id="FLUQ01000001">
    <property type="protein sequence ID" value="SBV97644.1"/>
    <property type="molecule type" value="Genomic_DNA"/>
</dbReference>
<protein>
    <submittedName>
        <fullName evidence="2">Peptidase U32 family protein</fullName>
    </submittedName>
</protein>
<dbReference type="PANTHER" id="PTHR30217">
    <property type="entry name" value="PEPTIDASE U32 FAMILY"/>
    <property type="match status" value="1"/>
</dbReference>